<evidence type="ECO:0000313" key="1">
    <source>
        <dbReference type="EMBL" id="PZX36808.1"/>
    </source>
</evidence>
<dbReference type="EMBL" id="QKZR01000008">
    <property type="protein sequence ID" value="PZX36808.1"/>
    <property type="molecule type" value="Genomic_DNA"/>
</dbReference>
<dbReference type="Proteomes" id="UP000248584">
    <property type="component" value="Unassembled WGS sequence"/>
</dbReference>
<sequence>MILDHYLILAIVTKHAKNNTFLIGSYDIQKVVLKIIGKTFDEVSF</sequence>
<proteinExistence type="predicted"/>
<reference evidence="1 2" key="1">
    <citation type="submission" date="2018-06" db="EMBL/GenBank/DDBJ databases">
        <title>Genomic Encyclopedia of Archaeal and Bacterial Type Strains, Phase II (KMG-II): from individual species to whole genera.</title>
        <authorList>
            <person name="Goeker M."/>
        </authorList>
    </citation>
    <scope>NUCLEOTIDE SEQUENCE [LARGE SCALE GENOMIC DNA]</scope>
    <source>
        <strain evidence="1 2">DSM 17205</strain>
    </source>
</reference>
<evidence type="ECO:0000313" key="2">
    <source>
        <dbReference type="Proteomes" id="UP000248584"/>
    </source>
</evidence>
<comment type="caution">
    <text evidence="1">The sequence shown here is derived from an EMBL/GenBank/DDBJ whole genome shotgun (WGS) entry which is preliminary data.</text>
</comment>
<accession>A0ABX5PTZ2</accession>
<organism evidence="1 2">
    <name type="scientific">Nonlabens dokdonensis</name>
    <dbReference type="NCBI Taxonomy" id="328515"/>
    <lineage>
        <taxon>Bacteria</taxon>
        <taxon>Pseudomonadati</taxon>
        <taxon>Bacteroidota</taxon>
        <taxon>Flavobacteriia</taxon>
        <taxon>Flavobacteriales</taxon>
        <taxon>Flavobacteriaceae</taxon>
        <taxon>Nonlabens</taxon>
    </lineage>
</organism>
<keyword evidence="2" id="KW-1185">Reference proteome</keyword>
<name>A0ABX5PTZ2_9FLAO</name>
<gene>
    <name evidence="1" type="ORF">LX97_03271</name>
</gene>
<protein>
    <submittedName>
        <fullName evidence="1">Uncharacterized protein</fullName>
    </submittedName>
</protein>